<evidence type="ECO:0000313" key="10">
    <source>
        <dbReference type="EMBL" id="RGE64053.1"/>
    </source>
</evidence>
<organism evidence="10 11">
    <name type="scientific">Eisenbergiella massiliensis</name>
    <dbReference type="NCBI Taxonomy" id="1720294"/>
    <lineage>
        <taxon>Bacteria</taxon>
        <taxon>Bacillati</taxon>
        <taxon>Bacillota</taxon>
        <taxon>Clostridia</taxon>
        <taxon>Lachnospirales</taxon>
        <taxon>Lachnospiraceae</taxon>
        <taxon>Eisenbergiella</taxon>
    </lineage>
</organism>
<gene>
    <name evidence="10" type="ORF">DXC51_02965</name>
</gene>
<comment type="function">
    <text evidence="5">May play the central regulatory role in sporulation. It may be an element of the effector pathway responsible for the activation of sporulation genes in response to nutritional stress. Spo0A may act in concert with spo0H (a sigma factor) to control the expression of some genes that are critical to the sporulation process.</text>
</comment>
<dbReference type="InterPro" id="IPR018060">
    <property type="entry name" value="HTH_AraC"/>
</dbReference>
<keyword evidence="6" id="KW-0597">Phosphoprotein</keyword>
<feature type="domain" description="HTH araC/xylS-type" evidence="8">
    <location>
        <begin position="430"/>
        <end position="528"/>
    </location>
</feature>
<feature type="domain" description="Response regulatory" evidence="9">
    <location>
        <begin position="3"/>
        <end position="120"/>
    </location>
</feature>
<feature type="modified residue" description="4-aspartylphosphate" evidence="6">
    <location>
        <position position="55"/>
    </location>
</feature>
<dbReference type="InterPro" id="IPR020449">
    <property type="entry name" value="Tscrpt_reg_AraC-type_HTH"/>
</dbReference>
<dbReference type="RefSeq" id="WP_117543664.1">
    <property type="nucleotide sequence ID" value="NZ_QVLV01000002.1"/>
</dbReference>
<dbReference type="GeneID" id="97985872"/>
<dbReference type="Pfam" id="PF12833">
    <property type="entry name" value="HTH_18"/>
    <property type="match status" value="1"/>
</dbReference>
<dbReference type="InterPro" id="IPR011006">
    <property type="entry name" value="CheY-like_superfamily"/>
</dbReference>
<name>A0A3E3IAJ0_9FIRM</name>
<dbReference type="GO" id="GO:0043565">
    <property type="term" value="F:sequence-specific DNA binding"/>
    <property type="evidence" value="ECO:0007669"/>
    <property type="project" value="InterPro"/>
</dbReference>
<dbReference type="GO" id="GO:0000160">
    <property type="term" value="P:phosphorelay signal transduction system"/>
    <property type="evidence" value="ECO:0007669"/>
    <property type="project" value="InterPro"/>
</dbReference>
<protein>
    <recommendedName>
        <fullName evidence="1">Stage 0 sporulation protein A homolog</fullName>
    </recommendedName>
</protein>
<dbReference type="GO" id="GO:0003700">
    <property type="term" value="F:DNA-binding transcription factor activity"/>
    <property type="evidence" value="ECO:0007669"/>
    <property type="project" value="InterPro"/>
</dbReference>
<dbReference type="PROSITE" id="PS01124">
    <property type="entry name" value="HTH_ARAC_FAMILY_2"/>
    <property type="match status" value="1"/>
</dbReference>
<keyword evidence="2" id="KW-0805">Transcription regulation</keyword>
<evidence type="ECO:0000256" key="7">
    <source>
        <dbReference type="SAM" id="Coils"/>
    </source>
</evidence>
<evidence type="ECO:0000259" key="9">
    <source>
        <dbReference type="PROSITE" id="PS50110"/>
    </source>
</evidence>
<dbReference type="PRINTS" id="PR00032">
    <property type="entry name" value="HTHARAC"/>
</dbReference>
<dbReference type="PANTHER" id="PTHR43280">
    <property type="entry name" value="ARAC-FAMILY TRANSCRIPTIONAL REGULATOR"/>
    <property type="match status" value="1"/>
</dbReference>
<dbReference type="InterPro" id="IPR009057">
    <property type="entry name" value="Homeodomain-like_sf"/>
</dbReference>
<dbReference type="InterPro" id="IPR018062">
    <property type="entry name" value="HTH_AraC-typ_CS"/>
</dbReference>
<evidence type="ECO:0000256" key="4">
    <source>
        <dbReference type="ARBA" id="ARBA00023163"/>
    </source>
</evidence>
<dbReference type="PROSITE" id="PS00041">
    <property type="entry name" value="HTH_ARAC_FAMILY_1"/>
    <property type="match status" value="1"/>
</dbReference>
<dbReference type="EMBL" id="QVLV01000002">
    <property type="protein sequence ID" value="RGE64053.1"/>
    <property type="molecule type" value="Genomic_DNA"/>
</dbReference>
<keyword evidence="4" id="KW-0804">Transcription</keyword>
<dbReference type="Gene3D" id="3.40.50.2300">
    <property type="match status" value="1"/>
</dbReference>
<reference evidence="10" key="1">
    <citation type="submission" date="2018-08" db="EMBL/GenBank/DDBJ databases">
        <title>A genome reference for cultivated species of the human gut microbiota.</title>
        <authorList>
            <person name="Zou Y."/>
            <person name="Xue W."/>
            <person name="Luo G."/>
        </authorList>
    </citation>
    <scope>NUCLEOTIDE SEQUENCE [LARGE SCALE GENOMIC DNA]</scope>
    <source>
        <strain evidence="10">TF05-5AC</strain>
    </source>
</reference>
<evidence type="ECO:0000256" key="2">
    <source>
        <dbReference type="ARBA" id="ARBA00023015"/>
    </source>
</evidence>
<evidence type="ECO:0000313" key="11">
    <source>
        <dbReference type="Proteomes" id="UP000260812"/>
    </source>
</evidence>
<evidence type="ECO:0000256" key="6">
    <source>
        <dbReference type="PROSITE-ProRule" id="PRU00169"/>
    </source>
</evidence>
<dbReference type="InterPro" id="IPR001789">
    <property type="entry name" value="Sig_transdc_resp-reg_receiver"/>
</dbReference>
<dbReference type="CDD" id="cd17536">
    <property type="entry name" value="REC_YesN-like"/>
    <property type="match status" value="1"/>
</dbReference>
<keyword evidence="11" id="KW-1185">Reference proteome</keyword>
<accession>A0A3E3IAJ0</accession>
<dbReference type="Proteomes" id="UP000260812">
    <property type="component" value="Unassembled WGS sequence"/>
</dbReference>
<dbReference type="Pfam" id="PF00072">
    <property type="entry name" value="Response_reg"/>
    <property type="match status" value="1"/>
</dbReference>
<keyword evidence="7" id="KW-0175">Coiled coil</keyword>
<sequence>MYNLLIVDDEPLILEGLCRMIERAYGNRFLIYQSDCAEGALEIFQNSRVDLLMSDIRMPGMDGLEMVEIVEKEWPDCLTIFLTGHSEFEYARQAVGSRTIDYVLKLDGDEALRRAIDKAYDRLEKEQEEKSRLLKLNASWQEAAPLLRRECFRRMVTTVRWEETDKAQLYAKLQAAGISFDLQSGFLTALICMEPEWDASVTGQIQSIILGNIKGAFRAGAAYVSEHIMLLLAQSEDNRPLRLKGFLEIALSMCERVELIPPAVYLYEKETGLEGLSEVFSILSSKRFEMEEGGGILLCGKKDALSSYTWRREGPVMGAFNVEKLSDSLVYGKEGDFMAVLAKIKAGMPASGPAAEITIYTTLASLLLQAILNYLPRESSLLTQISLEKLANYNTHHGFRDACYYLETVAEKYFRSRQEIHTDTDNYIVHKVNTYILEHLSEDLSMTRIGEIAGLHPAYLSRLYKKVTDNSLGQYITAQRLNAAKTLLQDPTIRIQSIAERVGLNTASYFTHFFKKSMGMSPQEYRMKLLGQEKDGVSGTDGERT</sequence>
<evidence type="ECO:0000256" key="5">
    <source>
        <dbReference type="ARBA" id="ARBA00024867"/>
    </source>
</evidence>
<evidence type="ECO:0000256" key="3">
    <source>
        <dbReference type="ARBA" id="ARBA00023125"/>
    </source>
</evidence>
<feature type="coiled-coil region" evidence="7">
    <location>
        <begin position="109"/>
        <end position="143"/>
    </location>
</feature>
<dbReference type="Gene3D" id="1.10.10.60">
    <property type="entry name" value="Homeodomain-like"/>
    <property type="match status" value="2"/>
</dbReference>
<proteinExistence type="predicted"/>
<evidence type="ECO:0000259" key="8">
    <source>
        <dbReference type="PROSITE" id="PS01124"/>
    </source>
</evidence>
<dbReference type="PROSITE" id="PS50110">
    <property type="entry name" value="RESPONSE_REGULATORY"/>
    <property type="match status" value="1"/>
</dbReference>
<comment type="caution">
    <text evidence="10">The sequence shown here is derived from an EMBL/GenBank/DDBJ whole genome shotgun (WGS) entry which is preliminary data.</text>
</comment>
<dbReference type="SUPFAM" id="SSF46689">
    <property type="entry name" value="Homeodomain-like"/>
    <property type="match status" value="2"/>
</dbReference>
<keyword evidence="3" id="KW-0238">DNA-binding</keyword>
<dbReference type="SMART" id="SM00448">
    <property type="entry name" value="REC"/>
    <property type="match status" value="1"/>
</dbReference>
<evidence type="ECO:0000256" key="1">
    <source>
        <dbReference type="ARBA" id="ARBA00018672"/>
    </source>
</evidence>
<dbReference type="SMART" id="SM00342">
    <property type="entry name" value="HTH_ARAC"/>
    <property type="match status" value="1"/>
</dbReference>
<dbReference type="AlphaFoldDB" id="A0A3E3IAJ0"/>
<dbReference type="SUPFAM" id="SSF52172">
    <property type="entry name" value="CheY-like"/>
    <property type="match status" value="1"/>
</dbReference>
<dbReference type="PANTHER" id="PTHR43280:SF28">
    <property type="entry name" value="HTH-TYPE TRANSCRIPTIONAL ACTIVATOR RHAS"/>
    <property type="match status" value="1"/>
</dbReference>